<name>A0A4Y2V0K6_ARAVE</name>
<gene>
    <name evidence="1" type="ORF">AVEN_215152_1</name>
</gene>
<organism evidence="1 2">
    <name type="scientific">Araneus ventricosus</name>
    <name type="common">Orbweaver spider</name>
    <name type="synonym">Epeira ventricosa</name>
    <dbReference type="NCBI Taxonomy" id="182803"/>
    <lineage>
        <taxon>Eukaryota</taxon>
        <taxon>Metazoa</taxon>
        <taxon>Ecdysozoa</taxon>
        <taxon>Arthropoda</taxon>
        <taxon>Chelicerata</taxon>
        <taxon>Arachnida</taxon>
        <taxon>Araneae</taxon>
        <taxon>Araneomorphae</taxon>
        <taxon>Entelegynae</taxon>
        <taxon>Araneoidea</taxon>
        <taxon>Araneidae</taxon>
        <taxon>Araneus</taxon>
    </lineage>
</organism>
<evidence type="ECO:0000313" key="1">
    <source>
        <dbReference type="EMBL" id="GBO18743.1"/>
    </source>
</evidence>
<dbReference type="EMBL" id="BGPR01042338">
    <property type="protein sequence ID" value="GBO18743.1"/>
    <property type="molecule type" value="Genomic_DNA"/>
</dbReference>
<comment type="caution">
    <text evidence="1">The sequence shown here is derived from an EMBL/GenBank/DDBJ whole genome shotgun (WGS) entry which is preliminary data.</text>
</comment>
<dbReference type="Proteomes" id="UP000499080">
    <property type="component" value="Unassembled WGS sequence"/>
</dbReference>
<protein>
    <submittedName>
        <fullName evidence="1">Uncharacterized protein</fullName>
    </submittedName>
</protein>
<accession>A0A4Y2V0K6</accession>
<dbReference type="AlphaFoldDB" id="A0A4Y2V0K6"/>
<keyword evidence="2" id="KW-1185">Reference proteome</keyword>
<proteinExistence type="predicted"/>
<sequence>MSFNPLTSSEAVSADLKFPLNIDEGQSEAVGCFSGETRFSDHLGCKRGRGPIILANHSPFVCTLREGYSMGWVVGQSQNGRKVKIRIPCDTLALDVSHLLKNDQWASNALDQSAILATRPEGIDRSTVTAAV</sequence>
<reference evidence="1 2" key="1">
    <citation type="journal article" date="2019" name="Sci. Rep.">
        <title>Orb-weaving spider Araneus ventricosus genome elucidates the spidroin gene catalogue.</title>
        <authorList>
            <person name="Kono N."/>
            <person name="Nakamura H."/>
            <person name="Ohtoshi R."/>
            <person name="Moran D.A.P."/>
            <person name="Shinohara A."/>
            <person name="Yoshida Y."/>
            <person name="Fujiwara M."/>
            <person name="Mori M."/>
            <person name="Tomita M."/>
            <person name="Arakawa K."/>
        </authorList>
    </citation>
    <scope>NUCLEOTIDE SEQUENCE [LARGE SCALE GENOMIC DNA]</scope>
</reference>
<evidence type="ECO:0000313" key="2">
    <source>
        <dbReference type="Proteomes" id="UP000499080"/>
    </source>
</evidence>